<evidence type="ECO:0000259" key="8">
    <source>
        <dbReference type="PROSITE" id="PS50928"/>
    </source>
</evidence>
<feature type="non-terminal residue" evidence="9">
    <location>
        <position position="297"/>
    </location>
</feature>
<dbReference type="EMBL" id="BARV01009875">
    <property type="protein sequence ID" value="GAI05052.1"/>
    <property type="molecule type" value="Genomic_DNA"/>
</dbReference>
<name>X1KDG3_9ZZZZ</name>
<dbReference type="SUPFAM" id="SSF161098">
    <property type="entry name" value="MetI-like"/>
    <property type="match status" value="1"/>
</dbReference>
<dbReference type="PROSITE" id="PS50928">
    <property type="entry name" value="ABC_TM1"/>
    <property type="match status" value="1"/>
</dbReference>
<keyword evidence="5 7" id="KW-1133">Transmembrane helix</keyword>
<feature type="transmembrane region" description="Helical" evidence="7">
    <location>
        <begin position="200"/>
        <end position="229"/>
    </location>
</feature>
<feature type="domain" description="ABC transmembrane type-1" evidence="8">
    <location>
        <begin position="87"/>
        <end position="272"/>
    </location>
</feature>
<dbReference type="AlphaFoldDB" id="X1KDG3"/>
<evidence type="ECO:0000256" key="3">
    <source>
        <dbReference type="ARBA" id="ARBA00022475"/>
    </source>
</evidence>
<organism evidence="9">
    <name type="scientific">marine sediment metagenome</name>
    <dbReference type="NCBI Taxonomy" id="412755"/>
    <lineage>
        <taxon>unclassified sequences</taxon>
        <taxon>metagenomes</taxon>
        <taxon>ecological metagenomes</taxon>
    </lineage>
</organism>
<dbReference type="InterPro" id="IPR035906">
    <property type="entry name" value="MetI-like_sf"/>
</dbReference>
<evidence type="ECO:0000256" key="2">
    <source>
        <dbReference type="ARBA" id="ARBA00022448"/>
    </source>
</evidence>
<feature type="transmembrane region" description="Helical" evidence="7">
    <location>
        <begin position="131"/>
        <end position="153"/>
    </location>
</feature>
<keyword evidence="6 7" id="KW-0472">Membrane</keyword>
<evidence type="ECO:0000313" key="9">
    <source>
        <dbReference type="EMBL" id="GAI05052.1"/>
    </source>
</evidence>
<dbReference type="CDD" id="cd06261">
    <property type="entry name" value="TM_PBP2"/>
    <property type="match status" value="1"/>
</dbReference>
<gene>
    <name evidence="9" type="ORF">S06H3_19316</name>
</gene>
<sequence length="297" mass="31892">TLRKRHSWLVGFLVRLVREKPLGTVGAIITLIALFAGIFADFIAPYGFNEVNPAYAAVPPSAKFWLGTDNLGRDMLSRVIYGARVSMIVGISATLLSTAISLTIGMLCGYLMGKFDLVAQRIGEVFECLPFLPILLTLVVLLGPGMLGLILVMGPLGGLGTARGTRGIILSYKNNVYVKAAVAIGCPTNRVMLRHLLPNILPFIIVGITMGIPGMILAEASLSFLGFGIPPPFPTWGGMLSTSRAMMFRAPWMAIWPGLALSTVVYGVNMFGDALRDLLDPRLRGGVGRYGVRVKKG</sequence>
<evidence type="ECO:0000256" key="1">
    <source>
        <dbReference type="ARBA" id="ARBA00004651"/>
    </source>
</evidence>
<dbReference type="Gene3D" id="1.10.3720.10">
    <property type="entry name" value="MetI-like"/>
    <property type="match status" value="1"/>
</dbReference>
<feature type="transmembrane region" description="Helical" evidence="7">
    <location>
        <begin position="85"/>
        <end position="111"/>
    </location>
</feature>
<feature type="transmembrane region" description="Helical" evidence="7">
    <location>
        <begin position="250"/>
        <end position="272"/>
    </location>
</feature>
<dbReference type="GO" id="GO:0005886">
    <property type="term" value="C:plasma membrane"/>
    <property type="evidence" value="ECO:0007669"/>
    <property type="project" value="UniProtKB-SubCell"/>
</dbReference>
<proteinExistence type="predicted"/>
<protein>
    <recommendedName>
        <fullName evidence="8">ABC transmembrane type-1 domain-containing protein</fullName>
    </recommendedName>
</protein>
<accession>X1KDG3</accession>
<dbReference type="PANTHER" id="PTHR43386:SF1">
    <property type="entry name" value="D,D-DIPEPTIDE TRANSPORT SYSTEM PERMEASE PROTEIN DDPC-RELATED"/>
    <property type="match status" value="1"/>
</dbReference>
<dbReference type="InterPro" id="IPR000515">
    <property type="entry name" value="MetI-like"/>
</dbReference>
<keyword evidence="2" id="KW-0813">Transport</keyword>
<dbReference type="GO" id="GO:0055085">
    <property type="term" value="P:transmembrane transport"/>
    <property type="evidence" value="ECO:0007669"/>
    <property type="project" value="InterPro"/>
</dbReference>
<keyword evidence="4 7" id="KW-0812">Transmembrane</keyword>
<evidence type="ECO:0000256" key="7">
    <source>
        <dbReference type="SAM" id="Phobius"/>
    </source>
</evidence>
<feature type="non-terminal residue" evidence="9">
    <location>
        <position position="1"/>
    </location>
</feature>
<dbReference type="Pfam" id="PF00528">
    <property type="entry name" value="BPD_transp_1"/>
    <property type="match status" value="1"/>
</dbReference>
<reference evidence="9" key="1">
    <citation type="journal article" date="2014" name="Front. Microbiol.">
        <title>High frequency of phylogenetically diverse reductive dehalogenase-homologous genes in deep subseafloor sedimentary metagenomes.</title>
        <authorList>
            <person name="Kawai M."/>
            <person name="Futagami T."/>
            <person name="Toyoda A."/>
            <person name="Takaki Y."/>
            <person name="Nishi S."/>
            <person name="Hori S."/>
            <person name="Arai W."/>
            <person name="Tsubouchi T."/>
            <person name="Morono Y."/>
            <person name="Uchiyama I."/>
            <person name="Ito T."/>
            <person name="Fujiyama A."/>
            <person name="Inagaki F."/>
            <person name="Takami H."/>
        </authorList>
    </citation>
    <scope>NUCLEOTIDE SEQUENCE</scope>
    <source>
        <strain evidence="9">Expedition CK06-06</strain>
    </source>
</reference>
<evidence type="ECO:0000256" key="6">
    <source>
        <dbReference type="ARBA" id="ARBA00023136"/>
    </source>
</evidence>
<comment type="subcellular location">
    <subcellularLocation>
        <location evidence="1">Cell membrane</location>
        <topology evidence="1">Multi-pass membrane protein</topology>
    </subcellularLocation>
</comment>
<comment type="caution">
    <text evidence="9">The sequence shown here is derived from an EMBL/GenBank/DDBJ whole genome shotgun (WGS) entry which is preliminary data.</text>
</comment>
<evidence type="ECO:0000256" key="5">
    <source>
        <dbReference type="ARBA" id="ARBA00022989"/>
    </source>
</evidence>
<feature type="transmembrane region" description="Helical" evidence="7">
    <location>
        <begin position="21"/>
        <end position="44"/>
    </location>
</feature>
<keyword evidence="3" id="KW-1003">Cell membrane</keyword>
<dbReference type="PANTHER" id="PTHR43386">
    <property type="entry name" value="OLIGOPEPTIDE TRANSPORT SYSTEM PERMEASE PROTEIN APPC"/>
    <property type="match status" value="1"/>
</dbReference>
<evidence type="ECO:0000256" key="4">
    <source>
        <dbReference type="ARBA" id="ARBA00022692"/>
    </source>
</evidence>
<dbReference type="InterPro" id="IPR050366">
    <property type="entry name" value="BP-dependent_transpt_permease"/>
</dbReference>